<accession>A0A0J7IFQ6</accession>
<dbReference type="PATRIC" id="fig|558151.6.peg.2358"/>
<dbReference type="AlphaFoldDB" id="A0A0J7IFQ6"/>
<evidence type="ECO:0000313" key="1">
    <source>
        <dbReference type="EMBL" id="KMQ64781.1"/>
    </source>
</evidence>
<protein>
    <recommendedName>
        <fullName evidence="3">Outer membrane protein beta-barrel domain-containing protein</fullName>
    </recommendedName>
</protein>
<name>A0A0J7IFQ6_9FLAO</name>
<organism evidence="1 2">
    <name type="scientific">Chryseobacterium angstadtii</name>
    <dbReference type="NCBI Taxonomy" id="558151"/>
    <lineage>
        <taxon>Bacteria</taxon>
        <taxon>Pseudomonadati</taxon>
        <taxon>Bacteroidota</taxon>
        <taxon>Flavobacteriia</taxon>
        <taxon>Flavobacteriales</taxon>
        <taxon>Weeksellaceae</taxon>
        <taxon>Chryseobacterium group</taxon>
        <taxon>Chryseobacterium</taxon>
    </lineage>
</organism>
<keyword evidence="2" id="KW-1185">Reference proteome</keyword>
<proteinExistence type="predicted"/>
<dbReference type="EMBL" id="LFND01000003">
    <property type="protein sequence ID" value="KMQ64781.1"/>
    <property type="molecule type" value="Genomic_DNA"/>
</dbReference>
<reference evidence="1 2" key="1">
    <citation type="journal article" date="2013" name="Int. J. Syst. Evol. Microbiol.">
        <title>Chryseobacterium angstadtii sp. nov., isolated from a newt tank.</title>
        <authorList>
            <person name="Kirk K.E."/>
            <person name="Hoffman J.A."/>
            <person name="Smith K.A."/>
            <person name="Strahan B.L."/>
            <person name="Failor K.C."/>
            <person name="Krebs J.E."/>
            <person name="Gale A.N."/>
            <person name="Do T.D."/>
            <person name="Sontag T.C."/>
            <person name="Batties A.M."/>
            <person name="Mistiszyn K."/>
            <person name="Newman J.D."/>
        </authorList>
    </citation>
    <scope>NUCLEOTIDE SEQUENCE [LARGE SCALE GENOMIC DNA]</scope>
    <source>
        <strain evidence="1 2">KM</strain>
    </source>
</reference>
<sequence length="81" mass="9227">MYITPSFQYGKISDRFSPFNKDSNDMYGYGLNLGYESLLAPININVAKNNLVNFWGIYFSIYSNTLPAIRTKCSFHRSAAV</sequence>
<dbReference type="Proteomes" id="UP000036261">
    <property type="component" value="Unassembled WGS sequence"/>
</dbReference>
<evidence type="ECO:0000313" key="2">
    <source>
        <dbReference type="Proteomes" id="UP000036261"/>
    </source>
</evidence>
<dbReference type="STRING" id="558151.ACM46_11150"/>
<evidence type="ECO:0008006" key="3">
    <source>
        <dbReference type="Google" id="ProtNLM"/>
    </source>
</evidence>
<comment type="caution">
    <text evidence="1">The sequence shown here is derived from an EMBL/GenBank/DDBJ whole genome shotgun (WGS) entry which is preliminary data.</text>
</comment>
<gene>
    <name evidence="1" type="ORF">ACM46_11150</name>
</gene>